<feature type="compositionally biased region" description="Low complexity" evidence="1">
    <location>
        <begin position="188"/>
        <end position="202"/>
    </location>
</feature>
<feature type="region of interest" description="Disordered" evidence="1">
    <location>
        <begin position="102"/>
        <end position="138"/>
    </location>
</feature>
<feature type="compositionally biased region" description="Acidic residues" evidence="1">
    <location>
        <begin position="897"/>
        <end position="937"/>
    </location>
</feature>
<feature type="region of interest" description="Disordered" evidence="1">
    <location>
        <begin position="587"/>
        <end position="636"/>
    </location>
</feature>
<dbReference type="AlphaFoldDB" id="A0A8H6LYS9"/>
<dbReference type="OrthoDB" id="2687259at2759"/>
<feature type="region of interest" description="Disordered" evidence="1">
    <location>
        <begin position="47"/>
        <end position="85"/>
    </location>
</feature>
<feature type="region of interest" description="Disordered" evidence="1">
    <location>
        <begin position="175"/>
        <end position="208"/>
    </location>
</feature>
<proteinExistence type="predicted"/>
<reference evidence="2 3" key="1">
    <citation type="submission" date="2020-07" db="EMBL/GenBank/DDBJ databases">
        <title>Comparative genomics of pyrophilous fungi reveals a link between fire events and developmental genes.</title>
        <authorList>
            <consortium name="DOE Joint Genome Institute"/>
            <person name="Steindorff A.S."/>
            <person name="Carver A."/>
            <person name="Calhoun S."/>
            <person name="Stillman K."/>
            <person name="Liu H."/>
            <person name="Lipzen A."/>
            <person name="Pangilinan J."/>
            <person name="Labutti K."/>
            <person name="Bruns T.D."/>
            <person name="Grigoriev I.V."/>
        </authorList>
    </citation>
    <scope>NUCLEOTIDE SEQUENCE [LARGE SCALE GENOMIC DNA]</scope>
    <source>
        <strain evidence="2 3">CBS 144469</strain>
    </source>
</reference>
<accession>A0A8H6LYS9</accession>
<evidence type="ECO:0000313" key="2">
    <source>
        <dbReference type="EMBL" id="KAF6749073.1"/>
    </source>
</evidence>
<feature type="region of interest" description="Disordered" evidence="1">
    <location>
        <begin position="856"/>
        <end position="937"/>
    </location>
</feature>
<feature type="compositionally biased region" description="Acidic residues" evidence="1">
    <location>
        <begin position="119"/>
        <end position="135"/>
    </location>
</feature>
<dbReference type="Proteomes" id="UP000521943">
    <property type="component" value="Unassembled WGS sequence"/>
</dbReference>
<comment type="caution">
    <text evidence="2">The sequence shown here is derived from an EMBL/GenBank/DDBJ whole genome shotgun (WGS) entry which is preliminary data.</text>
</comment>
<feature type="compositionally biased region" description="Polar residues" evidence="1">
    <location>
        <begin position="57"/>
        <end position="70"/>
    </location>
</feature>
<evidence type="ECO:0000256" key="1">
    <source>
        <dbReference type="SAM" id="MobiDB-lite"/>
    </source>
</evidence>
<sequence>MEEYNDDLPSQPWSEVCVCKKPFMQPNSYAVHIRSCAQFRARYRKTLDQARQRQWEPGNTTEPTDTSSTSARKKRKRPTWLDDENLEIDQPLVQVVNHSMSTQMLPPPATPAVSHAEEEQAGEEQAGEEQDEEELGCGRRKKTLSYKVRKSTDFEPSSALPPSLFKEVILERPQPPVPTTAATDTQLSPSPESFEAPEASSSTHHPAKSLPNSFGLYKCYDMWRSNLPIETPVPKETSPDLYPFPNLSSFRLGEWFWSDESEKSQDSFQKLVSIVGDGNFKPEDVRGTNWKAVNNILAQSQYEDGPSNEWQDDDGISWITRSITLSVPFSKTSAIPGVHPYMLPEFHYRSLTEDIRAKLECPVAQENFHTMGFDLRWRPGEGKEDVRTYGEMYTSKAFIDAYEELQLPDNFKDFFIRHTGQAHLTKAHEALITHCNREMFHAQWNAILDDDFVNAYRHGIVVKCHDNVDRRFYPRILTYSADYPEKILIASIKNLGTYLCPRCEVTKADVPAMGQRRDLRRRVRLVRVDNSSRRERVEQVREFLYNKKYRYSILSKAVESRLSHGSLAATDDTCAAIATTELQREYQARKRREASAEKKRSLAGSSSTGSSKKRKLNSGEAEVTETEKGGDGARAQDGLRAKTLNLMTYKYHAMGDVAPCIRLFGTTDSYSTQIPERFHRYPKLHYKRTSKKRVNRQLSRIQTRQARIQTRQARIKRLRNQILPADDEKFIDEDTFTNPYFIGKSQSNPVSLPAFIQSKKNDPAIKGFMPKLRTHLLPRIYKDMLLEEQARNKTSEGGSNGRLNLLRSLIEASEKDDDSERTAAISADAERVFFHSDRIYQHQLLHINFTSYDADSEPDLGHIQQPEVPSPEPLSFEQNDGEEDHDSNLHEHTLQNLEEEELETAGDDDEVEDAEADADDSVQDPEDDEDSSGEYEE</sequence>
<name>A0A8H6LYS9_9AGAR</name>
<protein>
    <submittedName>
        <fullName evidence="2">Uncharacterized protein</fullName>
    </submittedName>
</protein>
<gene>
    <name evidence="2" type="ORF">DFP72DRAFT_852928</name>
</gene>
<dbReference type="Pfam" id="PF18759">
    <property type="entry name" value="Plavaka"/>
    <property type="match status" value="1"/>
</dbReference>
<keyword evidence="3" id="KW-1185">Reference proteome</keyword>
<feature type="compositionally biased region" description="Basic and acidic residues" evidence="1">
    <location>
        <begin position="587"/>
        <end position="600"/>
    </location>
</feature>
<organism evidence="2 3">
    <name type="scientific">Ephemerocybe angulata</name>
    <dbReference type="NCBI Taxonomy" id="980116"/>
    <lineage>
        <taxon>Eukaryota</taxon>
        <taxon>Fungi</taxon>
        <taxon>Dikarya</taxon>
        <taxon>Basidiomycota</taxon>
        <taxon>Agaricomycotina</taxon>
        <taxon>Agaricomycetes</taxon>
        <taxon>Agaricomycetidae</taxon>
        <taxon>Agaricales</taxon>
        <taxon>Agaricineae</taxon>
        <taxon>Psathyrellaceae</taxon>
        <taxon>Ephemerocybe</taxon>
    </lineage>
</organism>
<dbReference type="InterPro" id="IPR041078">
    <property type="entry name" value="Plavaka"/>
</dbReference>
<dbReference type="EMBL" id="JACGCI010000066">
    <property type="protein sequence ID" value="KAF6749073.1"/>
    <property type="molecule type" value="Genomic_DNA"/>
</dbReference>
<evidence type="ECO:0000313" key="3">
    <source>
        <dbReference type="Proteomes" id="UP000521943"/>
    </source>
</evidence>